<keyword evidence="2" id="KW-0509">mRNA transport</keyword>
<comment type="subcellular location">
    <subcellularLocation>
        <location evidence="1">Nucleus</location>
        <location evidence="1">Nuclear pore complex</location>
    </subcellularLocation>
</comment>
<dbReference type="SUPFAM" id="SSF52540">
    <property type="entry name" value="P-loop containing nucleoside triphosphate hydrolases"/>
    <property type="match status" value="1"/>
</dbReference>
<evidence type="ECO:0000256" key="2">
    <source>
        <dbReference type="ARBA" id="ARBA00022816"/>
    </source>
</evidence>
<keyword evidence="9" id="KW-1185">Reference proteome</keyword>
<dbReference type="Gene3D" id="2.30.29.30">
    <property type="entry name" value="Pleckstrin-homology domain (PH domain)/Phosphotyrosine-binding domain (PTB)"/>
    <property type="match status" value="1"/>
</dbReference>
<dbReference type="SMART" id="SM00160">
    <property type="entry name" value="RanBD"/>
    <property type="match status" value="1"/>
</dbReference>
<evidence type="ECO:0000256" key="3">
    <source>
        <dbReference type="ARBA" id="ARBA00022927"/>
    </source>
</evidence>
<proteinExistence type="predicted"/>
<dbReference type="InterPro" id="IPR027417">
    <property type="entry name" value="P-loop_NTPase"/>
</dbReference>
<dbReference type="Pfam" id="PF00638">
    <property type="entry name" value="Ran_BP1"/>
    <property type="match status" value="1"/>
</dbReference>
<dbReference type="InterPro" id="IPR000156">
    <property type="entry name" value="Ran_bind_dom"/>
</dbReference>
<keyword evidence="4" id="KW-0811">Translocation</keyword>
<evidence type="ECO:0000313" key="8">
    <source>
        <dbReference type="EMBL" id="KAF3593969.1"/>
    </source>
</evidence>
<keyword evidence="3" id="KW-0653">Protein transport</keyword>
<feature type="compositionally biased region" description="Acidic residues" evidence="6">
    <location>
        <begin position="163"/>
        <end position="172"/>
    </location>
</feature>
<evidence type="ECO:0000259" key="7">
    <source>
        <dbReference type="PROSITE" id="PS50196"/>
    </source>
</evidence>
<reference evidence="8 9" key="1">
    <citation type="journal article" date="2020" name="BMC Genomics">
        <title>Intraspecific diversification of the crop wild relative Brassica cretica Lam. using demographic model selection.</title>
        <authorList>
            <person name="Kioukis A."/>
            <person name="Michalopoulou V.A."/>
            <person name="Briers L."/>
            <person name="Pirintsos S."/>
            <person name="Studholme D.J."/>
            <person name="Pavlidis P."/>
            <person name="Sarris P.F."/>
        </authorList>
    </citation>
    <scope>NUCLEOTIDE SEQUENCE [LARGE SCALE GENOMIC DNA]</scope>
    <source>
        <strain evidence="9">cv. PFS-1207/04</strain>
    </source>
</reference>
<protein>
    <recommendedName>
        <fullName evidence="7">RanBD1 domain-containing protein</fullName>
    </recommendedName>
</protein>
<name>A0ABQ7EAE6_BRACR</name>
<keyword evidence="5" id="KW-0906">Nuclear pore complex</keyword>
<comment type="caution">
    <text evidence="8">The sequence shown here is derived from an EMBL/GenBank/DDBJ whole genome shotgun (WGS) entry which is preliminary data.</text>
</comment>
<feature type="region of interest" description="Disordered" evidence="6">
    <location>
        <begin position="147"/>
        <end position="173"/>
    </location>
</feature>
<dbReference type="SUPFAM" id="SSF50729">
    <property type="entry name" value="PH domain-like"/>
    <property type="match status" value="1"/>
</dbReference>
<evidence type="ECO:0000313" key="9">
    <source>
        <dbReference type="Proteomes" id="UP000266723"/>
    </source>
</evidence>
<evidence type="ECO:0000256" key="5">
    <source>
        <dbReference type="ARBA" id="ARBA00023132"/>
    </source>
</evidence>
<sequence>MNEWRFLTNIVVWGSQNEIKSDTDRHREHIHFLISKVDAATFTDISEVETFVKWIDDELSSLVDERAVLKHFPKWPERKADSLREAACIYRALKSLETEILSFKENPKEPLKQHREDKREHREEIQGFSDTVGVDARRRIDRTGSHFTMATNEPEHEPRDVEEAGANEDEDTGAQVAPIVRLEEVAVTTGEEDEDAVLDLKSKLYRFDKEANQWKERGAGTVKLLKHKSTGKIRLVMRQSKTLKICANHFGHECLGNEKSRCAVFLTITRKRLTSCSCSPSPSSSLILVAPLLPYISADVRNCISLGWLSSLLASLVALPFTMLTTPGLDNVFVRVYAMCAELVSWSFGPFYPELCVSSLAWTSIPVMVGTKFDEFIQLPIDLQWTIASQARTYAKALNATLFFSSASYNINVNKIFKFVTAKLFDLPWTVERNLTIGEPLIDF</sequence>
<dbReference type="InterPro" id="IPR045255">
    <property type="entry name" value="RanBP1-like"/>
</dbReference>
<keyword evidence="2" id="KW-0813">Transport</keyword>
<accession>A0ABQ7EAE6</accession>
<organism evidence="8 9">
    <name type="scientific">Brassica cretica</name>
    <name type="common">Mustard</name>
    <dbReference type="NCBI Taxonomy" id="69181"/>
    <lineage>
        <taxon>Eukaryota</taxon>
        <taxon>Viridiplantae</taxon>
        <taxon>Streptophyta</taxon>
        <taxon>Embryophyta</taxon>
        <taxon>Tracheophyta</taxon>
        <taxon>Spermatophyta</taxon>
        <taxon>Magnoliopsida</taxon>
        <taxon>eudicotyledons</taxon>
        <taxon>Gunneridae</taxon>
        <taxon>Pentapetalae</taxon>
        <taxon>rosids</taxon>
        <taxon>malvids</taxon>
        <taxon>Brassicales</taxon>
        <taxon>Brassicaceae</taxon>
        <taxon>Brassiceae</taxon>
        <taxon>Brassica</taxon>
    </lineage>
</organism>
<dbReference type="InterPro" id="IPR011993">
    <property type="entry name" value="PH-like_dom_sf"/>
</dbReference>
<evidence type="ECO:0000256" key="6">
    <source>
        <dbReference type="SAM" id="MobiDB-lite"/>
    </source>
</evidence>
<dbReference type="PANTHER" id="PTHR23138:SF87">
    <property type="entry name" value="E3 SUMO-PROTEIN LIGASE RANBP2"/>
    <property type="match status" value="1"/>
</dbReference>
<dbReference type="PROSITE" id="PS50196">
    <property type="entry name" value="RANBD1"/>
    <property type="match status" value="1"/>
</dbReference>
<keyword evidence="5" id="KW-0539">Nucleus</keyword>
<evidence type="ECO:0000256" key="4">
    <source>
        <dbReference type="ARBA" id="ARBA00023010"/>
    </source>
</evidence>
<dbReference type="PANTHER" id="PTHR23138">
    <property type="entry name" value="RAN BINDING PROTEIN"/>
    <property type="match status" value="1"/>
</dbReference>
<evidence type="ECO:0000256" key="1">
    <source>
        <dbReference type="ARBA" id="ARBA00004567"/>
    </source>
</evidence>
<feature type="compositionally biased region" description="Basic and acidic residues" evidence="6">
    <location>
        <begin position="153"/>
        <end position="162"/>
    </location>
</feature>
<dbReference type="EMBL" id="QGKV02000299">
    <property type="protein sequence ID" value="KAF3593969.1"/>
    <property type="molecule type" value="Genomic_DNA"/>
</dbReference>
<dbReference type="Proteomes" id="UP000266723">
    <property type="component" value="Unassembled WGS sequence"/>
</dbReference>
<gene>
    <name evidence="8" type="ORF">DY000_02028058</name>
</gene>
<feature type="domain" description="RanBD1" evidence="7">
    <location>
        <begin position="175"/>
        <end position="249"/>
    </location>
</feature>